<evidence type="ECO:0000256" key="5">
    <source>
        <dbReference type="ARBA" id="ARBA00023242"/>
    </source>
</evidence>
<dbReference type="Gene3D" id="1.20.58.190">
    <property type="entry name" value="Translin, domain 1"/>
    <property type="match status" value="1"/>
</dbReference>
<dbReference type="Pfam" id="PF01997">
    <property type="entry name" value="Translin"/>
    <property type="match status" value="1"/>
</dbReference>
<dbReference type="GO" id="GO:0005634">
    <property type="term" value="C:nucleus"/>
    <property type="evidence" value="ECO:0007669"/>
    <property type="project" value="UniProtKB-SubCell"/>
</dbReference>
<evidence type="ECO:0000256" key="3">
    <source>
        <dbReference type="ARBA" id="ARBA00005902"/>
    </source>
</evidence>
<evidence type="ECO:0000313" key="6">
    <source>
        <dbReference type="EMBL" id="KAJ4971105.1"/>
    </source>
</evidence>
<dbReference type="PANTHER" id="PTHR10741">
    <property type="entry name" value="TRANSLIN AND TRANSLIN ASSOCIATED PROTEIN X"/>
    <property type="match status" value="1"/>
</dbReference>
<dbReference type="GO" id="GO:0043565">
    <property type="term" value="F:sequence-specific DNA binding"/>
    <property type="evidence" value="ECO:0007669"/>
    <property type="project" value="InterPro"/>
</dbReference>
<dbReference type="SUPFAM" id="SSF74784">
    <property type="entry name" value="Translin"/>
    <property type="match status" value="1"/>
</dbReference>
<dbReference type="InterPro" id="IPR016069">
    <property type="entry name" value="Translin_C"/>
</dbReference>
<comment type="subcellular location">
    <subcellularLocation>
        <location evidence="2">Cytoplasm</location>
    </subcellularLocation>
    <subcellularLocation>
        <location evidence="1">Nucleus</location>
    </subcellularLocation>
</comment>
<protein>
    <submittedName>
        <fullName evidence="6">Uncharacterized protein</fullName>
    </submittedName>
</protein>
<name>A0A9Q0KIH8_9MAGN</name>
<sequence>MKSLFRNTLKVLSHSLNHSSSNKSSIIPATYFSSSSLKGHLSRHKGFLDFIKFERLHESIRAVSSEIKFATLLMQSSFRQPRPVPEVLEEANVQLDVLRRQFHRLAEILQERPGRIQDVVSKLALMHWLQTGDFLFHHEVEEKLGFDTSKFFLDLEDYHTGDSSYYAEICFMSNELNQVRAGDCDCPIKAMKFLKNLHGALLMLDLPEGLRKMVDDMVYDLIEVKIVYRRLKIQGFITSGDSSGEEEMQK</sequence>
<dbReference type="InterPro" id="IPR016068">
    <property type="entry name" value="Translin_N"/>
</dbReference>
<dbReference type="InterPro" id="IPR036081">
    <property type="entry name" value="Translin_sf"/>
</dbReference>
<dbReference type="AlphaFoldDB" id="A0A9Q0KIH8"/>
<dbReference type="Gene3D" id="1.20.58.200">
    <property type="entry name" value="Translin, domain 2"/>
    <property type="match status" value="1"/>
</dbReference>
<comment type="caution">
    <text evidence="6">The sequence shown here is derived from an EMBL/GenBank/DDBJ whole genome shotgun (WGS) entry which is preliminary data.</text>
</comment>
<gene>
    <name evidence="6" type="ORF">NE237_004204</name>
</gene>
<dbReference type="OrthoDB" id="829at2759"/>
<evidence type="ECO:0000256" key="1">
    <source>
        <dbReference type="ARBA" id="ARBA00004123"/>
    </source>
</evidence>
<accession>A0A9Q0KIH8</accession>
<evidence type="ECO:0000313" key="7">
    <source>
        <dbReference type="Proteomes" id="UP001141806"/>
    </source>
</evidence>
<reference evidence="6" key="1">
    <citation type="journal article" date="2023" name="Plant J.">
        <title>The genome of the king protea, Protea cynaroides.</title>
        <authorList>
            <person name="Chang J."/>
            <person name="Duong T.A."/>
            <person name="Schoeman C."/>
            <person name="Ma X."/>
            <person name="Roodt D."/>
            <person name="Barker N."/>
            <person name="Li Z."/>
            <person name="Van de Peer Y."/>
            <person name="Mizrachi E."/>
        </authorList>
    </citation>
    <scope>NUCLEOTIDE SEQUENCE</scope>
    <source>
        <tissue evidence="6">Young leaves</tissue>
    </source>
</reference>
<dbReference type="InterPro" id="IPR002848">
    <property type="entry name" value="Translin_fam"/>
</dbReference>
<dbReference type="EMBL" id="JAMYWD010000005">
    <property type="protein sequence ID" value="KAJ4971105.1"/>
    <property type="molecule type" value="Genomic_DNA"/>
</dbReference>
<evidence type="ECO:0000256" key="4">
    <source>
        <dbReference type="ARBA" id="ARBA00022490"/>
    </source>
</evidence>
<keyword evidence="5" id="KW-0539">Nucleus</keyword>
<evidence type="ECO:0000256" key="2">
    <source>
        <dbReference type="ARBA" id="ARBA00004496"/>
    </source>
</evidence>
<proteinExistence type="inferred from homology"/>
<keyword evidence="7" id="KW-1185">Reference proteome</keyword>
<dbReference type="GO" id="GO:0005737">
    <property type="term" value="C:cytoplasm"/>
    <property type="evidence" value="ECO:0007669"/>
    <property type="project" value="UniProtKB-SubCell"/>
</dbReference>
<comment type="similarity">
    <text evidence="3">Belongs to the translin family.</text>
</comment>
<keyword evidence="4" id="KW-0963">Cytoplasm</keyword>
<dbReference type="Proteomes" id="UP001141806">
    <property type="component" value="Unassembled WGS sequence"/>
</dbReference>
<organism evidence="6 7">
    <name type="scientific">Protea cynaroides</name>
    <dbReference type="NCBI Taxonomy" id="273540"/>
    <lineage>
        <taxon>Eukaryota</taxon>
        <taxon>Viridiplantae</taxon>
        <taxon>Streptophyta</taxon>
        <taxon>Embryophyta</taxon>
        <taxon>Tracheophyta</taxon>
        <taxon>Spermatophyta</taxon>
        <taxon>Magnoliopsida</taxon>
        <taxon>Proteales</taxon>
        <taxon>Proteaceae</taxon>
        <taxon>Protea</taxon>
    </lineage>
</organism>